<dbReference type="EMBL" id="GBRH01232315">
    <property type="protein sequence ID" value="JAD65580.1"/>
    <property type="molecule type" value="Transcribed_RNA"/>
</dbReference>
<accession>A0A0A9BWN7</accession>
<proteinExistence type="predicted"/>
<reference evidence="1" key="2">
    <citation type="journal article" date="2015" name="Data Brief">
        <title>Shoot transcriptome of the giant reed, Arundo donax.</title>
        <authorList>
            <person name="Barrero R.A."/>
            <person name="Guerrero F.D."/>
            <person name="Moolhuijzen P."/>
            <person name="Goolsby J.A."/>
            <person name="Tidwell J."/>
            <person name="Bellgard S.E."/>
            <person name="Bellgard M.I."/>
        </authorList>
    </citation>
    <scope>NUCLEOTIDE SEQUENCE</scope>
    <source>
        <tissue evidence="1">Shoot tissue taken approximately 20 cm above the soil surface</tissue>
    </source>
</reference>
<dbReference type="AlphaFoldDB" id="A0A0A9BWN7"/>
<reference evidence="1" key="1">
    <citation type="submission" date="2014-09" db="EMBL/GenBank/DDBJ databases">
        <authorList>
            <person name="Magalhaes I.L.F."/>
            <person name="Oliveira U."/>
            <person name="Santos F.R."/>
            <person name="Vidigal T.H.D.A."/>
            <person name="Brescovit A.D."/>
            <person name="Santos A.J."/>
        </authorList>
    </citation>
    <scope>NUCLEOTIDE SEQUENCE</scope>
    <source>
        <tissue evidence="1">Shoot tissue taken approximately 20 cm above the soil surface</tissue>
    </source>
</reference>
<organism evidence="1">
    <name type="scientific">Arundo donax</name>
    <name type="common">Giant reed</name>
    <name type="synonym">Donax arundinaceus</name>
    <dbReference type="NCBI Taxonomy" id="35708"/>
    <lineage>
        <taxon>Eukaryota</taxon>
        <taxon>Viridiplantae</taxon>
        <taxon>Streptophyta</taxon>
        <taxon>Embryophyta</taxon>
        <taxon>Tracheophyta</taxon>
        <taxon>Spermatophyta</taxon>
        <taxon>Magnoliopsida</taxon>
        <taxon>Liliopsida</taxon>
        <taxon>Poales</taxon>
        <taxon>Poaceae</taxon>
        <taxon>PACMAD clade</taxon>
        <taxon>Arundinoideae</taxon>
        <taxon>Arundineae</taxon>
        <taxon>Arundo</taxon>
    </lineage>
</organism>
<sequence length="26" mass="2860">MRLLDDGHGFEHPATAVTECAACRCR</sequence>
<protein>
    <submittedName>
        <fullName evidence="1">Uncharacterized protein</fullName>
    </submittedName>
</protein>
<evidence type="ECO:0000313" key="1">
    <source>
        <dbReference type="EMBL" id="JAD65580.1"/>
    </source>
</evidence>
<name>A0A0A9BWN7_ARUDO</name>